<evidence type="ECO:0000313" key="4">
    <source>
        <dbReference type="Proteomes" id="UP001275084"/>
    </source>
</evidence>
<feature type="domain" description="DUF7726" evidence="2">
    <location>
        <begin position="342"/>
        <end position="415"/>
    </location>
</feature>
<evidence type="ECO:0000256" key="1">
    <source>
        <dbReference type="SAM" id="MobiDB-lite"/>
    </source>
</evidence>
<keyword evidence="4" id="KW-1185">Reference proteome</keyword>
<dbReference type="AlphaFoldDB" id="A0AAJ0HSB8"/>
<name>A0AAJ0HSB8_9PEZI</name>
<dbReference type="Pfam" id="PF24852">
    <property type="entry name" value="DUF7726"/>
    <property type="match status" value="1"/>
</dbReference>
<feature type="compositionally biased region" description="Basic and acidic residues" evidence="1">
    <location>
        <begin position="552"/>
        <end position="561"/>
    </location>
</feature>
<feature type="region of interest" description="Disordered" evidence="1">
    <location>
        <begin position="524"/>
        <end position="576"/>
    </location>
</feature>
<gene>
    <name evidence="3" type="ORF">B0T25DRAFT_535891</name>
</gene>
<evidence type="ECO:0000259" key="2">
    <source>
        <dbReference type="Pfam" id="PF24852"/>
    </source>
</evidence>
<dbReference type="InterPro" id="IPR056143">
    <property type="entry name" value="DUF7726"/>
</dbReference>
<comment type="caution">
    <text evidence="3">The sequence shown here is derived from an EMBL/GenBank/DDBJ whole genome shotgun (WGS) entry which is preliminary data.</text>
</comment>
<dbReference type="Proteomes" id="UP001275084">
    <property type="component" value="Unassembled WGS sequence"/>
</dbReference>
<feature type="region of interest" description="Disordered" evidence="1">
    <location>
        <begin position="486"/>
        <end position="509"/>
    </location>
</feature>
<organism evidence="3 4">
    <name type="scientific">Lasiosphaeria hispida</name>
    <dbReference type="NCBI Taxonomy" id="260671"/>
    <lineage>
        <taxon>Eukaryota</taxon>
        <taxon>Fungi</taxon>
        <taxon>Dikarya</taxon>
        <taxon>Ascomycota</taxon>
        <taxon>Pezizomycotina</taxon>
        <taxon>Sordariomycetes</taxon>
        <taxon>Sordariomycetidae</taxon>
        <taxon>Sordariales</taxon>
        <taxon>Lasiosphaeriaceae</taxon>
        <taxon>Lasiosphaeria</taxon>
    </lineage>
</organism>
<feature type="compositionally biased region" description="Basic and acidic residues" evidence="1">
    <location>
        <begin position="524"/>
        <end position="540"/>
    </location>
</feature>
<sequence>MPRATRNDRDLLMSRLEEHAGEWITDITVYKSMMVASYYFSLPNNRGGVVDPHTRYYTTDGDQVTFNDVPLAKIAKDVETTINAKVPADRRTEIYHKVLAGMPGHRQIPEWDTKRTASIYATPLTPFSQPRDAAATNQDLLDALAPAAAITLAHAKSIGIQITWWDAMSDGAFSSSMSFGGGVSDGRLGRPHTLDDVPVNYVRDMLMDWIAENLAGSKERTQATRRAICRDLTDAEIEDYARLIAEDGRKRREEAERPSTPLTREELARRILESGQVVKTIGQAMKIVLMNEAVEEIDVTVDWEMQKPMGIRRRPQGFVEGSVITPHWAPLVCEGGLVPDVDVDRDCDQVRAMIKTFLASWDWSAETFRVALGASVTRDRFIAFLKKRGTDAAQLRSAPYLLSWEFFNRRQKLGLAIVDVDFRDDLETLEKKRQNESLSESQRALVKAQKEELGALAEKHDKELDALYEAQRERTGALEKAHVEQLKGLTEAQPRRSTRGDSAPRQCLRNESLSEQMCVLAEAQEKESKALSKEHEEERVALQNAQYQESETLEKAHEESMKAPVEAQPKSSNRGK</sequence>
<reference evidence="3" key="2">
    <citation type="submission" date="2023-06" db="EMBL/GenBank/DDBJ databases">
        <authorList>
            <consortium name="Lawrence Berkeley National Laboratory"/>
            <person name="Haridas S."/>
            <person name="Hensen N."/>
            <person name="Bonometti L."/>
            <person name="Westerberg I."/>
            <person name="Brannstrom I.O."/>
            <person name="Guillou S."/>
            <person name="Cros-Aarteil S."/>
            <person name="Calhoun S."/>
            <person name="Kuo A."/>
            <person name="Mondo S."/>
            <person name="Pangilinan J."/>
            <person name="Riley R."/>
            <person name="Labutti K."/>
            <person name="Andreopoulos B."/>
            <person name="Lipzen A."/>
            <person name="Chen C."/>
            <person name="Yanf M."/>
            <person name="Daum C."/>
            <person name="Ng V."/>
            <person name="Clum A."/>
            <person name="Steindorff A."/>
            <person name="Ohm R."/>
            <person name="Martin F."/>
            <person name="Silar P."/>
            <person name="Natvig D."/>
            <person name="Lalanne C."/>
            <person name="Gautier V."/>
            <person name="Ament-Velasquez S.L."/>
            <person name="Kruys A."/>
            <person name="Hutchinson M.I."/>
            <person name="Powell A.J."/>
            <person name="Barry K."/>
            <person name="Miller A.N."/>
            <person name="Grigoriev I.V."/>
            <person name="Debuchy R."/>
            <person name="Gladieux P."/>
            <person name="Thoren M.H."/>
            <person name="Johannesson H."/>
        </authorList>
    </citation>
    <scope>NUCLEOTIDE SEQUENCE</scope>
    <source>
        <strain evidence="3">CBS 955.72</strain>
    </source>
</reference>
<reference evidence="3" key="1">
    <citation type="journal article" date="2023" name="Mol. Phylogenet. Evol.">
        <title>Genome-scale phylogeny and comparative genomics of the fungal order Sordariales.</title>
        <authorList>
            <person name="Hensen N."/>
            <person name="Bonometti L."/>
            <person name="Westerberg I."/>
            <person name="Brannstrom I.O."/>
            <person name="Guillou S."/>
            <person name="Cros-Aarteil S."/>
            <person name="Calhoun S."/>
            <person name="Haridas S."/>
            <person name="Kuo A."/>
            <person name="Mondo S."/>
            <person name="Pangilinan J."/>
            <person name="Riley R."/>
            <person name="LaButti K."/>
            <person name="Andreopoulos B."/>
            <person name="Lipzen A."/>
            <person name="Chen C."/>
            <person name="Yan M."/>
            <person name="Daum C."/>
            <person name="Ng V."/>
            <person name="Clum A."/>
            <person name="Steindorff A."/>
            <person name="Ohm R.A."/>
            <person name="Martin F."/>
            <person name="Silar P."/>
            <person name="Natvig D.O."/>
            <person name="Lalanne C."/>
            <person name="Gautier V."/>
            <person name="Ament-Velasquez S.L."/>
            <person name="Kruys A."/>
            <person name="Hutchinson M.I."/>
            <person name="Powell A.J."/>
            <person name="Barry K."/>
            <person name="Miller A.N."/>
            <person name="Grigoriev I.V."/>
            <person name="Debuchy R."/>
            <person name="Gladieux P."/>
            <person name="Hiltunen Thoren M."/>
            <person name="Johannesson H."/>
        </authorList>
    </citation>
    <scope>NUCLEOTIDE SEQUENCE</scope>
    <source>
        <strain evidence="3">CBS 955.72</strain>
    </source>
</reference>
<dbReference type="EMBL" id="JAUIQD010000002">
    <property type="protein sequence ID" value="KAK3360554.1"/>
    <property type="molecule type" value="Genomic_DNA"/>
</dbReference>
<evidence type="ECO:0000313" key="3">
    <source>
        <dbReference type="EMBL" id="KAK3360554.1"/>
    </source>
</evidence>
<proteinExistence type="predicted"/>
<accession>A0AAJ0HSB8</accession>
<protein>
    <recommendedName>
        <fullName evidence="2">DUF7726 domain-containing protein</fullName>
    </recommendedName>
</protein>